<gene>
    <name evidence="2" type="ORF">GCM10010255_21320</name>
</gene>
<evidence type="ECO:0000313" key="3">
    <source>
        <dbReference type="Proteomes" id="UP001499986"/>
    </source>
</evidence>
<accession>A0ABP5V135</accession>
<protein>
    <recommendedName>
        <fullName evidence="4">Lactococcin 972 family bacteriocin</fullName>
    </recommendedName>
</protein>
<name>A0ABP5V135_9ACTN</name>
<dbReference type="RefSeq" id="WP_086843757.1">
    <property type="nucleotide sequence ID" value="NZ_BAAASE010000002.1"/>
</dbReference>
<proteinExistence type="predicted"/>
<sequence>MKASGKSVALAVAGGVLAVGALAAPAAAHNAPVLAADTATVTTHTRGDGTQPPAELGDPAEWGVVKFTVGSTGGFKPQTVLDIGGGTWSYGKILNGDGQKCYSNYYHPKVMHGSTAKVGKQSNKAVEFAGNWAKASVTAGAALVCETYYAKY</sequence>
<reference evidence="3" key="1">
    <citation type="journal article" date="2019" name="Int. J. Syst. Evol. Microbiol.">
        <title>The Global Catalogue of Microorganisms (GCM) 10K type strain sequencing project: providing services to taxonomists for standard genome sequencing and annotation.</title>
        <authorList>
            <consortium name="The Broad Institute Genomics Platform"/>
            <consortium name="The Broad Institute Genome Sequencing Center for Infectious Disease"/>
            <person name="Wu L."/>
            <person name="Ma J."/>
        </authorList>
    </citation>
    <scope>NUCLEOTIDE SEQUENCE [LARGE SCALE GENOMIC DNA]</scope>
    <source>
        <strain evidence="3">JCM 4358</strain>
    </source>
</reference>
<keyword evidence="3" id="KW-1185">Reference proteome</keyword>
<keyword evidence="1" id="KW-0732">Signal</keyword>
<organism evidence="2 3">
    <name type="scientific">Streptomyces coeruleofuscus</name>
    <dbReference type="NCBI Taxonomy" id="66879"/>
    <lineage>
        <taxon>Bacteria</taxon>
        <taxon>Bacillati</taxon>
        <taxon>Actinomycetota</taxon>
        <taxon>Actinomycetes</taxon>
        <taxon>Kitasatosporales</taxon>
        <taxon>Streptomycetaceae</taxon>
        <taxon>Streptomyces</taxon>
    </lineage>
</organism>
<evidence type="ECO:0000256" key="1">
    <source>
        <dbReference type="SAM" id="SignalP"/>
    </source>
</evidence>
<comment type="caution">
    <text evidence="2">The sequence shown here is derived from an EMBL/GenBank/DDBJ whole genome shotgun (WGS) entry which is preliminary data.</text>
</comment>
<feature type="signal peptide" evidence="1">
    <location>
        <begin position="1"/>
        <end position="23"/>
    </location>
</feature>
<evidence type="ECO:0000313" key="2">
    <source>
        <dbReference type="EMBL" id="GAA2391707.1"/>
    </source>
</evidence>
<dbReference type="Pfam" id="PF09683">
    <property type="entry name" value="Lactococcin_972"/>
    <property type="match status" value="1"/>
</dbReference>
<dbReference type="NCBIfam" id="TIGR01653">
    <property type="entry name" value="lactococcin_972"/>
    <property type="match status" value="1"/>
</dbReference>
<dbReference type="InterPro" id="IPR006540">
    <property type="entry name" value="Lactococcin_972"/>
</dbReference>
<feature type="chain" id="PRO_5046296124" description="Lactococcin 972 family bacteriocin" evidence="1">
    <location>
        <begin position="24"/>
        <end position="152"/>
    </location>
</feature>
<dbReference type="Proteomes" id="UP001499986">
    <property type="component" value="Unassembled WGS sequence"/>
</dbReference>
<evidence type="ECO:0008006" key="4">
    <source>
        <dbReference type="Google" id="ProtNLM"/>
    </source>
</evidence>
<dbReference type="Gene3D" id="2.60.40.2850">
    <property type="match status" value="1"/>
</dbReference>
<dbReference type="EMBL" id="BAAASE010000002">
    <property type="protein sequence ID" value="GAA2391707.1"/>
    <property type="molecule type" value="Genomic_DNA"/>
</dbReference>